<feature type="signal peptide" evidence="1">
    <location>
        <begin position="1"/>
        <end position="19"/>
    </location>
</feature>
<comment type="caution">
    <text evidence="2">The sequence shown here is derived from an EMBL/GenBank/DDBJ whole genome shotgun (WGS) entry which is preliminary data.</text>
</comment>
<feature type="chain" id="PRO_5025630216" description="Secreted protein" evidence="1">
    <location>
        <begin position="20"/>
        <end position="87"/>
    </location>
</feature>
<reference evidence="2 3" key="1">
    <citation type="submission" date="2018-08" db="EMBL/GenBank/DDBJ databases">
        <title>Genomic investigation of the strawberry pathogen Phytophthora fragariae indicates pathogenicity is determined by transcriptional variation in three key races.</title>
        <authorList>
            <person name="Adams T.M."/>
            <person name="Armitage A.D."/>
            <person name="Sobczyk M.K."/>
            <person name="Bates H.J."/>
            <person name="Dunwell J.M."/>
            <person name="Nellist C.F."/>
            <person name="Harrison R.J."/>
        </authorList>
    </citation>
    <scope>NUCLEOTIDE SEQUENCE [LARGE SCALE GENOMIC DNA]</scope>
    <source>
        <strain evidence="2 3">NOV-27</strain>
    </source>
</reference>
<evidence type="ECO:0008006" key="4">
    <source>
        <dbReference type="Google" id="ProtNLM"/>
    </source>
</evidence>
<accession>A0A6A3V6X9</accession>
<evidence type="ECO:0000313" key="3">
    <source>
        <dbReference type="Proteomes" id="UP000433483"/>
    </source>
</evidence>
<evidence type="ECO:0000313" key="2">
    <source>
        <dbReference type="EMBL" id="KAE9161061.1"/>
    </source>
</evidence>
<name>A0A6A3V6X9_9STRA</name>
<proteinExistence type="predicted"/>
<gene>
    <name evidence="2" type="ORF">PF005_g31387</name>
</gene>
<sequence length="87" mass="9167">MAALTLVLVWEELAALVSAAVLAGPLVSEEQRVSAGTAVLVQVPMWAPLLAELRALVEMEAQVPVPVWEELAVRASALVPAEMLALP</sequence>
<dbReference type="Proteomes" id="UP000433483">
    <property type="component" value="Unassembled WGS sequence"/>
</dbReference>
<keyword evidence="3" id="KW-1185">Reference proteome</keyword>
<dbReference type="AlphaFoldDB" id="A0A6A3V6X9"/>
<evidence type="ECO:0000256" key="1">
    <source>
        <dbReference type="SAM" id="SignalP"/>
    </source>
</evidence>
<protein>
    <recommendedName>
        <fullName evidence="4">Secreted protein</fullName>
    </recommendedName>
</protein>
<organism evidence="2 3">
    <name type="scientific">Phytophthora fragariae</name>
    <dbReference type="NCBI Taxonomy" id="53985"/>
    <lineage>
        <taxon>Eukaryota</taxon>
        <taxon>Sar</taxon>
        <taxon>Stramenopiles</taxon>
        <taxon>Oomycota</taxon>
        <taxon>Peronosporomycetes</taxon>
        <taxon>Peronosporales</taxon>
        <taxon>Peronosporaceae</taxon>
        <taxon>Phytophthora</taxon>
    </lineage>
</organism>
<keyword evidence="1" id="KW-0732">Signal</keyword>
<dbReference type="EMBL" id="QXGB01006317">
    <property type="protein sequence ID" value="KAE9161061.1"/>
    <property type="molecule type" value="Genomic_DNA"/>
</dbReference>